<protein>
    <submittedName>
        <fullName evidence="3">Intraflagellar transport protein 22</fullName>
    </submittedName>
</protein>
<gene>
    <name evidence="3" type="primary">ift22</name>
    <name evidence="3" type="ORF">GWK47_002663</name>
</gene>
<organism evidence="3 4">
    <name type="scientific">Chionoecetes opilio</name>
    <name type="common">Atlantic snow crab</name>
    <name type="synonym">Cancer opilio</name>
    <dbReference type="NCBI Taxonomy" id="41210"/>
    <lineage>
        <taxon>Eukaryota</taxon>
        <taxon>Metazoa</taxon>
        <taxon>Ecdysozoa</taxon>
        <taxon>Arthropoda</taxon>
        <taxon>Crustacea</taxon>
        <taxon>Multicrustacea</taxon>
        <taxon>Malacostraca</taxon>
        <taxon>Eumalacostraca</taxon>
        <taxon>Eucarida</taxon>
        <taxon>Decapoda</taxon>
        <taxon>Pleocyemata</taxon>
        <taxon>Brachyura</taxon>
        <taxon>Eubrachyura</taxon>
        <taxon>Majoidea</taxon>
        <taxon>Majidae</taxon>
        <taxon>Chionoecetes</taxon>
    </lineage>
</organism>
<accession>A0A8J5BTK4</accession>
<name>A0A8J5BTK4_CHIOP</name>
<dbReference type="Proteomes" id="UP000770661">
    <property type="component" value="Unassembled WGS sequence"/>
</dbReference>
<dbReference type="SUPFAM" id="SSF52540">
    <property type="entry name" value="P-loop containing nucleoside triphosphate hydrolases"/>
    <property type="match status" value="1"/>
</dbReference>
<keyword evidence="1" id="KW-0547">Nucleotide-binding</keyword>
<keyword evidence="2" id="KW-0342">GTP-binding</keyword>
<proteinExistence type="predicted"/>
<reference evidence="3" key="1">
    <citation type="submission" date="2020-07" db="EMBL/GenBank/DDBJ databases">
        <title>The High-quality genome of the commercially important snow crab, Chionoecetes opilio.</title>
        <authorList>
            <person name="Jeong J.-H."/>
            <person name="Ryu S."/>
        </authorList>
    </citation>
    <scope>NUCLEOTIDE SEQUENCE</scope>
    <source>
        <strain evidence="3">MADBK_172401_WGS</strain>
        <tissue evidence="3">Digestive gland</tissue>
    </source>
</reference>
<dbReference type="PANTHER" id="PTHR24073">
    <property type="entry name" value="DRAB5-RELATED"/>
    <property type="match status" value="1"/>
</dbReference>
<dbReference type="InterPro" id="IPR027417">
    <property type="entry name" value="P-loop_NTPase"/>
</dbReference>
<comment type="caution">
    <text evidence="3">The sequence shown here is derived from an EMBL/GenBank/DDBJ whole genome shotgun (WGS) entry which is preliminary data.</text>
</comment>
<evidence type="ECO:0000256" key="2">
    <source>
        <dbReference type="ARBA" id="ARBA00023134"/>
    </source>
</evidence>
<evidence type="ECO:0000313" key="4">
    <source>
        <dbReference type="Proteomes" id="UP000770661"/>
    </source>
</evidence>
<dbReference type="EMBL" id="JACEEZ010024761">
    <property type="protein sequence ID" value="KAG0708500.1"/>
    <property type="molecule type" value="Genomic_DNA"/>
</dbReference>
<dbReference type="GO" id="GO:0005525">
    <property type="term" value="F:GTP binding"/>
    <property type="evidence" value="ECO:0007669"/>
    <property type="project" value="UniProtKB-KW"/>
</dbReference>
<dbReference type="Gene3D" id="3.40.50.300">
    <property type="entry name" value="P-loop containing nucleotide triphosphate hydrolases"/>
    <property type="match status" value="1"/>
</dbReference>
<dbReference type="AlphaFoldDB" id="A0A8J5BTK4"/>
<keyword evidence="4" id="KW-1185">Reference proteome</keyword>
<sequence length="219" mass="23750">MVAPHAILQLRRSRAASGAWVKAGQQAGAGRGGMQHKVKILVVGPPECGKTTLTNFLSEAGEVGGGGYRPTKGCRIVEFEIPNLNVNNMTAKVEVELWDISGDRRYESCWPATQKGCNGVVFVYNPGQDDQARTLDSLYNQFAAQQGVRETQCVVFCHHKPGVQGKGAKLSNAFSKIPLIDTQLEEDSGSVRRDFNNFVASVLSHVSAVAEMQENSILM</sequence>
<evidence type="ECO:0000313" key="3">
    <source>
        <dbReference type="EMBL" id="KAG0708500.1"/>
    </source>
</evidence>
<dbReference type="OrthoDB" id="275177at2759"/>
<dbReference type="Pfam" id="PF08477">
    <property type="entry name" value="Roc"/>
    <property type="match status" value="1"/>
</dbReference>
<evidence type="ECO:0000256" key="1">
    <source>
        <dbReference type="ARBA" id="ARBA00022741"/>
    </source>
</evidence>